<accession>A0ABR3NCJ9</accession>
<reference evidence="1 2" key="1">
    <citation type="submission" date="2023-09" db="EMBL/GenBank/DDBJ databases">
        <authorList>
            <person name="Wang M."/>
        </authorList>
    </citation>
    <scope>NUCLEOTIDE SEQUENCE [LARGE SCALE GENOMIC DNA]</scope>
    <source>
        <strain evidence="1">GT-2023</strain>
        <tissue evidence="1">Liver</tissue>
    </source>
</reference>
<dbReference type="EMBL" id="JAYMGO010000005">
    <property type="protein sequence ID" value="KAL1274467.1"/>
    <property type="molecule type" value="Genomic_DNA"/>
</dbReference>
<organism evidence="1 2">
    <name type="scientific">Cirrhinus molitorella</name>
    <name type="common">mud carp</name>
    <dbReference type="NCBI Taxonomy" id="172907"/>
    <lineage>
        <taxon>Eukaryota</taxon>
        <taxon>Metazoa</taxon>
        <taxon>Chordata</taxon>
        <taxon>Craniata</taxon>
        <taxon>Vertebrata</taxon>
        <taxon>Euteleostomi</taxon>
        <taxon>Actinopterygii</taxon>
        <taxon>Neopterygii</taxon>
        <taxon>Teleostei</taxon>
        <taxon>Ostariophysi</taxon>
        <taxon>Cypriniformes</taxon>
        <taxon>Cyprinidae</taxon>
        <taxon>Labeoninae</taxon>
        <taxon>Labeonini</taxon>
        <taxon>Cirrhinus</taxon>
    </lineage>
</organism>
<dbReference type="Proteomes" id="UP001558613">
    <property type="component" value="Unassembled WGS sequence"/>
</dbReference>
<gene>
    <name evidence="1" type="ORF">QQF64_027281</name>
</gene>
<evidence type="ECO:0000313" key="1">
    <source>
        <dbReference type="EMBL" id="KAL1274467.1"/>
    </source>
</evidence>
<proteinExistence type="predicted"/>
<comment type="caution">
    <text evidence="1">The sequence shown here is derived from an EMBL/GenBank/DDBJ whole genome shotgun (WGS) entry which is preliminary data.</text>
</comment>
<evidence type="ECO:0000313" key="2">
    <source>
        <dbReference type="Proteomes" id="UP001558613"/>
    </source>
</evidence>
<name>A0ABR3NCJ9_9TELE</name>
<sequence length="87" mass="9449">MYFHRIASAQGVFLEPLGVILNWACVLGRACCVSLGRGTECECVPAGSPWRGQGFAWALFKTLIFKAFCFKLPCPARMTTEGMNSAG</sequence>
<protein>
    <submittedName>
        <fullName evidence="1">Uncharacterized protein</fullName>
    </submittedName>
</protein>
<keyword evidence="2" id="KW-1185">Reference proteome</keyword>